<feature type="non-terminal residue" evidence="2">
    <location>
        <position position="1"/>
    </location>
</feature>
<sequence length="522" mass="59872">VPIVPTLSVGTRKLSPSFPRSAWEREGGSGMPAIKGVQNMNNTNPTLSLCMIVKDEEKSLPTCLESVKDHVDEIIIVDTGSTDNTVEIAKKYNAKIYHHAWENSFSKARNYSLKYATCEWILILDADEEVDKEDAHKLKDVIKDPVGCETTHPGLDQAWAGRVNVIYLPVISRPVGGKNITIANSERLFKNHLGFRYEGIVHNALKHSGLAKKVNIKIYHYGYHQGDEQMEKKFTRTSTLLREQIKNNPKDPIPRHYLAISYLDRQRNDECIREALEAIRLFEKQNSNVQPLLLTYYTASVAFYRKKDLTNAEAYALKAIDFYADYVDAYCILSSIYLMRKEHDKCIEATKKFLKLLRTIESNPTKALVIPYNNLQHAWLAHSRMAIVYYEQDQEHEGIQSLNSAINCTDNKWEPYLVIGKYFLEQGNLKLAEGFFKNGLRNDPNNRGIHYYIAETYEKSGEPDKALTHFKKILESYPDETFARYRAGLILLKKNQFSEAINMFQSVINKDQQHIDASFNLG</sequence>
<dbReference type="InterPro" id="IPR001173">
    <property type="entry name" value="Glyco_trans_2-like"/>
</dbReference>
<comment type="caution">
    <text evidence="2">The sequence shown here is derived from an EMBL/GenBank/DDBJ whole genome shotgun (WGS) entry which is preliminary data.</text>
</comment>
<dbReference type="Pfam" id="PF14559">
    <property type="entry name" value="TPR_19"/>
    <property type="match status" value="1"/>
</dbReference>
<dbReference type="Gene3D" id="3.90.550.10">
    <property type="entry name" value="Spore Coat Polysaccharide Biosynthesis Protein SpsA, Chain A"/>
    <property type="match status" value="1"/>
</dbReference>
<reference evidence="2" key="1">
    <citation type="journal article" date="2015" name="Nature">
        <title>Complex archaea that bridge the gap between prokaryotes and eukaryotes.</title>
        <authorList>
            <person name="Spang A."/>
            <person name="Saw J.H."/>
            <person name="Jorgensen S.L."/>
            <person name="Zaremba-Niedzwiedzka K."/>
            <person name="Martijn J."/>
            <person name="Lind A.E."/>
            <person name="van Eijk R."/>
            <person name="Schleper C."/>
            <person name="Guy L."/>
            <person name="Ettema T.J."/>
        </authorList>
    </citation>
    <scope>NUCLEOTIDE SEQUENCE</scope>
</reference>
<accession>A0A0F9BKQ8</accession>
<dbReference type="EMBL" id="LAZR01037354">
    <property type="protein sequence ID" value="KKL22425.1"/>
    <property type="molecule type" value="Genomic_DNA"/>
</dbReference>
<dbReference type="InterPro" id="IPR011990">
    <property type="entry name" value="TPR-like_helical_dom_sf"/>
</dbReference>
<dbReference type="SUPFAM" id="SSF48452">
    <property type="entry name" value="TPR-like"/>
    <property type="match status" value="1"/>
</dbReference>
<evidence type="ECO:0000313" key="2">
    <source>
        <dbReference type="EMBL" id="KKL22425.1"/>
    </source>
</evidence>
<evidence type="ECO:0000259" key="1">
    <source>
        <dbReference type="Pfam" id="PF00535"/>
    </source>
</evidence>
<protein>
    <recommendedName>
        <fullName evidence="1">Glycosyltransferase 2-like domain-containing protein</fullName>
    </recommendedName>
</protein>
<dbReference type="InterPro" id="IPR019734">
    <property type="entry name" value="TPR_rpt"/>
</dbReference>
<dbReference type="CDD" id="cd02511">
    <property type="entry name" value="Beta4Glucosyltransferase"/>
    <property type="match status" value="1"/>
</dbReference>
<dbReference type="AlphaFoldDB" id="A0A0F9BKQ8"/>
<dbReference type="PANTHER" id="PTHR43630">
    <property type="entry name" value="POLY-BETA-1,6-N-ACETYL-D-GLUCOSAMINE SYNTHASE"/>
    <property type="match status" value="1"/>
</dbReference>
<dbReference type="InterPro" id="IPR029044">
    <property type="entry name" value="Nucleotide-diphossugar_trans"/>
</dbReference>
<proteinExistence type="predicted"/>
<dbReference type="PANTHER" id="PTHR43630:SF2">
    <property type="entry name" value="GLYCOSYLTRANSFERASE"/>
    <property type="match status" value="1"/>
</dbReference>
<feature type="non-terminal residue" evidence="2">
    <location>
        <position position="522"/>
    </location>
</feature>
<name>A0A0F9BKQ8_9ZZZZ</name>
<dbReference type="SMART" id="SM00028">
    <property type="entry name" value="TPR"/>
    <property type="match status" value="7"/>
</dbReference>
<dbReference type="SUPFAM" id="SSF53448">
    <property type="entry name" value="Nucleotide-diphospho-sugar transferases"/>
    <property type="match status" value="1"/>
</dbReference>
<feature type="domain" description="Glycosyltransferase 2-like" evidence="1">
    <location>
        <begin position="48"/>
        <end position="145"/>
    </location>
</feature>
<organism evidence="2">
    <name type="scientific">marine sediment metagenome</name>
    <dbReference type="NCBI Taxonomy" id="412755"/>
    <lineage>
        <taxon>unclassified sequences</taxon>
        <taxon>metagenomes</taxon>
        <taxon>ecological metagenomes</taxon>
    </lineage>
</organism>
<dbReference type="Pfam" id="PF00535">
    <property type="entry name" value="Glycos_transf_2"/>
    <property type="match status" value="1"/>
</dbReference>
<gene>
    <name evidence="2" type="ORF">LCGC14_2435570</name>
</gene>
<dbReference type="Gene3D" id="1.25.40.10">
    <property type="entry name" value="Tetratricopeptide repeat domain"/>
    <property type="match status" value="2"/>
</dbReference>
<dbReference type="PROSITE" id="PS50005">
    <property type="entry name" value="TPR"/>
    <property type="match status" value="3"/>
</dbReference>